<dbReference type="GO" id="GO:0022857">
    <property type="term" value="F:transmembrane transporter activity"/>
    <property type="evidence" value="ECO:0007669"/>
    <property type="project" value="InterPro"/>
</dbReference>
<proteinExistence type="inferred from homology"/>
<feature type="region of interest" description="Disordered" evidence="6">
    <location>
        <begin position="50"/>
        <end position="81"/>
    </location>
</feature>
<comment type="caution">
    <text evidence="8">The sequence shown here is derived from an EMBL/GenBank/DDBJ whole genome shotgun (WGS) entry which is preliminary data.</text>
</comment>
<feature type="transmembrane region" description="Helical" evidence="7">
    <location>
        <begin position="1096"/>
        <end position="1117"/>
    </location>
</feature>
<accession>A0AAD6VYA5</accession>
<feature type="transmembrane region" description="Helical" evidence="7">
    <location>
        <begin position="1224"/>
        <end position="1247"/>
    </location>
</feature>
<keyword evidence="5 7" id="KW-0472">Membrane</keyword>
<protein>
    <submittedName>
        <fullName evidence="8">Uncharacterized protein</fullName>
    </submittedName>
</protein>
<feature type="transmembrane region" description="Helical" evidence="7">
    <location>
        <begin position="1056"/>
        <end position="1076"/>
    </location>
</feature>
<evidence type="ECO:0000256" key="1">
    <source>
        <dbReference type="ARBA" id="ARBA00004141"/>
    </source>
</evidence>
<evidence type="ECO:0000256" key="7">
    <source>
        <dbReference type="SAM" id="Phobius"/>
    </source>
</evidence>
<organism evidence="8 9">
    <name type="scientific">Populus alba x Populus x berolinensis</name>
    <dbReference type="NCBI Taxonomy" id="444605"/>
    <lineage>
        <taxon>Eukaryota</taxon>
        <taxon>Viridiplantae</taxon>
        <taxon>Streptophyta</taxon>
        <taxon>Embryophyta</taxon>
        <taxon>Tracheophyta</taxon>
        <taxon>Spermatophyta</taxon>
        <taxon>Magnoliopsida</taxon>
        <taxon>eudicotyledons</taxon>
        <taxon>Gunneridae</taxon>
        <taxon>Pentapetalae</taxon>
        <taxon>rosids</taxon>
        <taxon>fabids</taxon>
        <taxon>Malpighiales</taxon>
        <taxon>Salicaceae</taxon>
        <taxon>Saliceae</taxon>
        <taxon>Populus</taxon>
    </lineage>
</organism>
<feature type="transmembrane region" description="Helical" evidence="7">
    <location>
        <begin position="599"/>
        <end position="622"/>
    </location>
</feature>
<feature type="transmembrane region" description="Helical" evidence="7">
    <location>
        <begin position="393"/>
        <end position="414"/>
    </location>
</feature>
<evidence type="ECO:0000256" key="2">
    <source>
        <dbReference type="ARBA" id="ARBA00005982"/>
    </source>
</evidence>
<evidence type="ECO:0000256" key="5">
    <source>
        <dbReference type="ARBA" id="ARBA00023136"/>
    </source>
</evidence>
<feature type="compositionally biased region" description="Acidic residues" evidence="6">
    <location>
        <begin position="66"/>
        <end position="76"/>
    </location>
</feature>
<dbReference type="GO" id="GO:0016020">
    <property type="term" value="C:membrane"/>
    <property type="evidence" value="ECO:0007669"/>
    <property type="project" value="UniProtKB-SubCell"/>
</dbReference>
<keyword evidence="3 7" id="KW-0812">Transmembrane</keyword>
<comment type="similarity">
    <text evidence="2">Belongs to the major facilitator superfamily. Proton-dependent oligopeptide transporter (POT/PTR) (TC 2.A.17) family.</text>
</comment>
<dbReference type="Proteomes" id="UP001164929">
    <property type="component" value="Chromosome 6"/>
</dbReference>
<evidence type="ECO:0000256" key="6">
    <source>
        <dbReference type="SAM" id="MobiDB-lite"/>
    </source>
</evidence>
<feature type="transmembrane region" description="Helical" evidence="7">
    <location>
        <begin position="434"/>
        <end position="451"/>
    </location>
</feature>
<feature type="transmembrane region" description="Helical" evidence="7">
    <location>
        <begin position="512"/>
        <end position="534"/>
    </location>
</feature>
<dbReference type="SUPFAM" id="SSF103473">
    <property type="entry name" value="MFS general substrate transporter"/>
    <property type="match status" value="2"/>
</dbReference>
<feature type="transmembrane region" description="Helical" evidence="7">
    <location>
        <begin position="271"/>
        <end position="291"/>
    </location>
</feature>
<feature type="transmembrane region" description="Helical" evidence="7">
    <location>
        <begin position="896"/>
        <end position="916"/>
    </location>
</feature>
<reference evidence="8" key="1">
    <citation type="journal article" date="2023" name="Mol. Ecol. Resour.">
        <title>Chromosome-level genome assembly of a triploid poplar Populus alba 'Berolinensis'.</title>
        <authorList>
            <person name="Chen S."/>
            <person name="Yu Y."/>
            <person name="Wang X."/>
            <person name="Wang S."/>
            <person name="Zhang T."/>
            <person name="Zhou Y."/>
            <person name="He R."/>
            <person name="Meng N."/>
            <person name="Wang Y."/>
            <person name="Liu W."/>
            <person name="Liu Z."/>
            <person name="Liu J."/>
            <person name="Guo Q."/>
            <person name="Huang H."/>
            <person name="Sederoff R.R."/>
            <person name="Wang G."/>
            <person name="Qu G."/>
            <person name="Chen S."/>
        </authorList>
    </citation>
    <scope>NUCLEOTIDE SEQUENCE</scope>
    <source>
        <strain evidence="8">SC-2020</strain>
    </source>
</reference>
<dbReference type="EMBL" id="JAQIZT010000006">
    <property type="protein sequence ID" value="KAJ6992148.1"/>
    <property type="molecule type" value="Genomic_DNA"/>
</dbReference>
<dbReference type="PANTHER" id="PTHR11654">
    <property type="entry name" value="OLIGOPEPTIDE TRANSPORTER-RELATED"/>
    <property type="match status" value="1"/>
</dbReference>
<gene>
    <name evidence="8" type="ORF">NC653_015492</name>
</gene>
<feature type="transmembrane region" description="Helical" evidence="7">
    <location>
        <begin position="246"/>
        <end position="265"/>
    </location>
</feature>
<feature type="transmembrane region" description="Helical" evidence="7">
    <location>
        <begin position="201"/>
        <end position="225"/>
    </location>
</feature>
<feature type="transmembrane region" description="Helical" evidence="7">
    <location>
        <begin position="1178"/>
        <end position="1204"/>
    </location>
</feature>
<feature type="transmembrane region" description="Helical" evidence="7">
    <location>
        <begin position="871"/>
        <end position="890"/>
    </location>
</feature>
<sequence>MEGVHFVDPESDIIGLTITHLRPISGTEPLYIWLLLGNLPLDMKHEMEMELETNSSKVGNGKGKEEEEEEEEEEEKEDSKMRKLGGIKTMPFILSNEICDKFAAAGFHANMITYLTQQLNLPLVKASNTLTNFGGMGSFTPLIGALIADSYAGRYWTIIGGSIIYELGMISLTVSAVLPSLRPPPCPSQVNCKEASNSQLWILYMSLILTSIGSGGIKPCVVTFAADQFDMTKSAVGSRSWNFFNWYYFCMGMATLTALTVVVYIQDNVGWGWGLGIPAIGMALSIVAFIFGSSLYNKLKPEGSPLVRLAQVVVAAAKKRKEVMPLDPGRLYQNKELDAAISVNGRLLHSDQFKWFDKAAIVTNEDEKDSKSPNLWRIATVHRIEELKCIVRMLPIWSAGILLVTASSHLHSFVIQQARSMDRHLSHSFEIPPASFSIFSILTMLIGLVLYERLFVPFARRFTGNPSGITCLQRMGVGFFINIIATIVSALVEVKRKQVAALHNLLDAPQAIIPISVFWLLPQYILHGIADVFMSVGHMEFLYDQSPETMRSTAAALNSLEVSMGNYIGTLVVSLVHKYTGQKNNWLPDRNLNRGKLDYYYWLVTGIQVINLVYYVICAWFYTYKPLEEVKEEDDDVPAQDEIQHKRLNYAEGNGEVELRRKPAPISINLVGFLTLGIGPRMESQDNKKSHEEKQEGVKIKEDDERKKLGGIKATPFILATEIFDRFSTIGFHANMITYLTQQLNLPLVRASNIVSNFDGTSSLTPLIGALIADSFAGPFWAIAVGSTIFELGLISFTTTALLKSLHPPPCPTLVDCKEASSFQLSTLYLSLLLLAIGLGGTRPCVMTYAADQLDMSKSSVESRSWNFFNWYYFSLGVARLTAVSVVVYIQDNVSWGWGLGIPTIAMGIAFIVFLAGSPLYKKVKPGGSPLVRATQVIVSAIRKRKAVAPEDSSLLYQNKELDAAISVHGRLLHTPQFKWLDKAAVMKDGEATDSNPANPWKIATVHRVEELKSFLRLLPVWAAGILLVTANSHSGSFNTQQAWTMKRHLSNSFQIPPASMSVFGILTGMIGLVLYERLFVPFVRRFTGTPAGITYLQRMGIGLIFNILTSIVSALVEKKRRTVAEHHNLLDNPKATVPISVFWLVPQLSLHGISEIFMTVGQLEFLYDQSPESMRSIALGLFWIANSMGNYLGTFIVSLVHKYTGHKNNWLPDRNLNRGKLDYYYWLVTGIQVVNFVYFVICAWFYNYKPLEEDMEADFKASEDGAAGNGEVELGTAEKIGRKRVSIGSGQITILNHRS</sequence>
<keyword evidence="9" id="KW-1185">Reference proteome</keyword>
<feature type="transmembrane region" description="Helical" evidence="7">
    <location>
        <begin position="828"/>
        <end position="850"/>
    </location>
</feature>
<name>A0AAD6VYA5_9ROSI</name>
<dbReference type="Pfam" id="PF00854">
    <property type="entry name" value="PTR2"/>
    <property type="match status" value="2"/>
</dbReference>
<comment type="subcellular location">
    <subcellularLocation>
        <location evidence="1">Membrane</location>
        <topology evidence="1">Multi-pass membrane protein</topology>
    </subcellularLocation>
</comment>
<feature type="compositionally biased region" description="Basic and acidic residues" evidence="6">
    <location>
        <begin position="683"/>
        <end position="702"/>
    </location>
</feature>
<evidence type="ECO:0000313" key="9">
    <source>
        <dbReference type="Proteomes" id="UP001164929"/>
    </source>
</evidence>
<evidence type="ECO:0000256" key="4">
    <source>
        <dbReference type="ARBA" id="ARBA00022989"/>
    </source>
</evidence>
<dbReference type="Gene3D" id="1.20.1250.20">
    <property type="entry name" value="MFS general substrate transporter like domains"/>
    <property type="match status" value="2"/>
</dbReference>
<evidence type="ECO:0000313" key="8">
    <source>
        <dbReference type="EMBL" id="KAJ6992148.1"/>
    </source>
</evidence>
<dbReference type="InterPro" id="IPR036259">
    <property type="entry name" value="MFS_trans_sf"/>
</dbReference>
<keyword evidence="4 7" id="KW-1133">Transmembrane helix</keyword>
<feature type="transmembrane region" description="Helical" evidence="7">
    <location>
        <begin position="472"/>
        <end position="492"/>
    </location>
</feature>
<feature type="transmembrane region" description="Helical" evidence="7">
    <location>
        <begin position="163"/>
        <end position="181"/>
    </location>
</feature>
<feature type="transmembrane region" description="Helical" evidence="7">
    <location>
        <begin position="780"/>
        <end position="803"/>
    </location>
</feature>
<feature type="region of interest" description="Disordered" evidence="6">
    <location>
        <begin position="682"/>
        <end position="702"/>
    </location>
</feature>
<evidence type="ECO:0000256" key="3">
    <source>
        <dbReference type="ARBA" id="ARBA00022692"/>
    </source>
</evidence>
<dbReference type="InterPro" id="IPR000109">
    <property type="entry name" value="POT_fam"/>
</dbReference>
<feature type="transmembrane region" description="Helical" evidence="7">
    <location>
        <begin position="555"/>
        <end position="579"/>
    </location>
</feature>